<proteinExistence type="predicted"/>
<reference evidence="1 2" key="1">
    <citation type="submission" date="2020-06" db="EMBL/GenBank/DDBJ databases">
        <title>High-quality draft genome of sulfate reducer Desulfobacter latus type strain AcrS2 isolated from marine sediment.</title>
        <authorList>
            <person name="Hoppe M."/>
            <person name="Larsen C.K."/>
            <person name="Marshall I.P.G."/>
            <person name="Schramm A."/>
            <person name="Marietou A.G."/>
        </authorList>
    </citation>
    <scope>NUCLEOTIDE SEQUENCE [LARGE SCALE GENOMIC DNA]</scope>
    <source>
        <strain evidence="1 2">AcRS2</strain>
    </source>
</reference>
<dbReference type="AlphaFoldDB" id="A0A850SXL8"/>
<organism evidence="1 2">
    <name type="scientific">Desulfobacter latus</name>
    <dbReference type="NCBI Taxonomy" id="2292"/>
    <lineage>
        <taxon>Bacteria</taxon>
        <taxon>Pseudomonadati</taxon>
        <taxon>Thermodesulfobacteriota</taxon>
        <taxon>Desulfobacteria</taxon>
        <taxon>Desulfobacterales</taxon>
        <taxon>Desulfobacteraceae</taxon>
        <taxon>Desulfobacter</taxon>
    </lineage>
</organism>
<dbReference type="Proteomes" id="UP000553343">
    <property type="component" value="Unassembled WGS sequence"/>
</dbReference>
<keyword evidence="2" id="KW-1185">Reference proteome</keyword>
<name>A0A850SXL8_9BACT</name>
<protein>
    <submittedName>
        <fullName evidence="1">DUF1257 domain-containing protein</fullName>
    </submittedName>
</protein>
<comment type="caution">
    <text evidence="1">The sequence shown here is derived from an EMBL/GenBank/DDBJ whole genome shotgun (WGS) entry which is preliminary data.</text>
</comment>
<dbReference type="EMBL" id="JACADJ010000050">
    <property type="protein sequence ID" value="NWH05899.1"/>
    <property type="molecule type" value="Genomic_DNA"/>
</dbReference>
<evidence type="ECO:0000313" key="1">
    <source>
        <dbReference type="EMBL" id="NWH05899.1"/>
    </source>
</evidence>
<sequence>MSHISRIELEIMDLQSLKDACKKLGFHFMEGQTRYQWYGKWVGNQPLPDGISEEDLGKCTHAIHVPAAVFEIGVVRKGNGYILLWDSWIGGGLQKHIGEDAGILKQAYAVESVKRESRKKGYRITEKRMKKGIRLSLSL</sequence>
<accession>A0A850SXL8</accession>
<evidence type="ECO:0000313" key="2">
    <source>
        <dbReference type="Proteomes" id="UP000553343"/>
    </source>
</evidence>
<gene>
    <name evidence="1" type="ORF">HXW94_13040</name>
</gene>
<dbReference type="RefSeq" id="WP_178367354.1">
    <property type="nucleotide sequence ID" value="NZ_JACADJ010000050.1"/>
</dbReference>